<evidence type="ECO:0000313" key="4">
    <source>
        <dbReference type="Proteomes" id="UP000465031"/>
    </source>
</evidence>
<evidence type="ECO:0000313" key="3">
    <source>
        <dbReference type="EMBL" id="QHC56852.1"/>
    </source>
</evidence>
<organism evidence="3 4">
    <name type="scientific">Rathayibacter tanaceti</name>
    <dbReference type="NCBI Taxonomy" id="1671680"/>
    <lineage>
        <taxon>Bacteria</taxon>
        <taxon>Bacillati</taxon>
        <taxon>Actinomycetota</taxon>
        <taxon>Actinomycetes</taxon>
        <taxon>Micrococcales</taxon>
        <taxon>Microbacteriaceae</taxon>
        <taxon>Rathayibacter</taxon>
    </lineage>
</organism>
<gene>
    <name evidence="3" type="ORF">GSU10_00100</name>
</gene>
<feature type="domain" description="Glutamine amidotransferase" evidence="2">
    <location>
        <begin position="9"/>
        <end position="195"/>
    </location>
</feature>
<dbReference type="GO" id="GO:0000162">
    <property type="term" value="P:L-tryptophan biosynthetic process"/>
    <property type="evidence" value="ECO:0007669"/>
    <property type="project" value="TreeGrafter"/>
</dbReference>
<dbReference type="CDD" id="cd01743">
    <property type="entry name" value="GATase1_Anthranilate_Synthase"/>
    <property type="match status" value="1"/>
</dbReference>
<dbReference type="GO" id="GO:0004049">
    <property type="term" value="F:anthranilate synthase activity"/>
    <property type="evidence" value="ECO:0007669"/>
    <property type="project" value="TreeGrafter"/>
</dbReference>
<evidence type="ECO:0000259" key="2">
    <source>
        <dbReference type="Pfam" id="PF00117"/>
    </source>
</evidence>
<dbReference type="PRINTS" id="PR00099">
    <property type="entry name" value="CPSGATASE"/>
</dbReference>
<keyword evidence="3" id="KW-0808">Transferase</keyword>
<dbReference type="SUPFAM" id="SSF52317">
    <property type="entry name" value="Class I glutamine amidotransferase-like"/>
    <property type="match status" value="1"/>
</dbReference>
<dbReference type="PRINTS" id="PR00096">
    <property type="entry name" value="GATASE"/>
</dbReference>
<dbReference type="FunFam" id="3.40.50.880:FF:000003">
    <property type="entry name" value="Anthranilate synthase component II"/>
    <property type="match status" value="1"/>
</dbReference>
<dbReference type="InterPro" id="IPR006221">
    <property type="entry name" value="TrpG/PapA_dom"/>
</dbReference>
<dbReference type="GO" id="GO:0005829">
    <property type="term" value="C:cytosol"/>
    <property type="evidence" value="ECO:0007669"/>
    <property type="project" value="TreeGrafter"/>
</dbReference>
<dbReference type="Proteomes" id="UP000465031">
    <property type="component" value="Chromosome"/>
</dbReference>
<dbReference type="GO" id="GO:0046820">
    <property type="term" value="F:4-amino-4-deoxychorismate synthase activity"/>
    <property type="evidence" value="ECO:0007669"/>
    <property type="project" value="UniProtKB-EC"/>
</dbReference>
<reference evidence="4" key="1">
    <citation type="submission" date="2019-12" db="EMBL/GenBank/DDBJ databases">
        <title>Complete and draft genome sequences of new strains and members of some known species of the genus Rathayibacter isolated from plants.</title>
        <authorList>
            <person name="Tarlachkov S.V."/>
            <person name="Starodumova I.P."/>
            <person name="Dorofeeva L.V."/>
            <person name="Prisyazhnaya N.V."/>
            <person name="Leyn S."/>
            <person name="Zlamal J."/>
            <person name="Elan M."/>
            <person name="Osterman A.L."/>
            <person name="Nadler S."/>
            <person name="Subbotin S.A."/>
            <person name="Evtushenko L.I."/>
        </authorList>
    </citation>
    <scope>NUCLEOTIDE SEQUENCE [LARGE SCALE GENOMIC DNA]</scope>
    <source>
        <strain evidence="4">VKM Ac-2761</strain>
    </source>
</reference>
<dbReference type="PANTHER" id="PTHR43418:SF4">
    <property type="entry name" value="MULTIFUNCTIONAL TRYPTOPHAN BIOSYNTHESIS PROTEIN"/>
    <property type="match status" value="1"/>
</dbReference>
<dbReference type="NCBIfam" id="TIGR00566">
    <property type="entry name" value="trpG_papA"/>
    <property type="match status" value="1"/>
</dbReference>
<dbReference type="EMBL" id="CP047186">
    <property type="protein sequence ID" value="QHC56852.1"/>
    <property type="molecule type" value="Genomic_DNA"/>
</dbReference>
<dbReference type="Pfam" id="PF00117">
    <property type="entry name" value="GATase"/>
    <property type="match status" value="1"/>
</dbReference>
<dbReference type="Gene3D" id="3.40.50.880">
    <property type="match status" value="1"/>
</dbReference>
<accession>A0AAE6RMD1</accession>
<keyword evidence="1" id="KW-0315">Glutamine amidotransferase</keyword>
<dbReference type="EC" id="2.6.1.85" evidence="3"/>
<proteinExistence type="predicted"/>
<dbReference type="AlphaFoldDB" id="A0AAE6RMD1"/>
<dbReference type="PRINTS" id="PR00097">
    <property type="entry name" value="ANTSNTHASEII"/>
</dbReference>
<sequence length="205" mass="21691">MAGAGLRILVVDNYDSFVFTLVSYLRELGADVDVVEGTELGVDGLLARARGADGVLISPGPGRPEDVPASVALIGQARTLSQPLLGVCLGHQVLVHALGGRVQEGPDPVHGRTSRIRHDGDPLFAGLPSGFAGMRYHSLLVDRESLPGELQVIAVSEEGIVMGVRHREAPLVGVQFHPESVLTEGGHKLIDNWLADIAARKPPAR</sequence>
<keyword evidence="3" id="KW-0032">Aminotransferase</keyword>
<dbReference type="InterPro" id="IPR029062">
    <property type="entry name" value="Class_I_gatase-like"/>
</dbReference>
<dbReference type="PANTHER" id="PTHR43418">
    <property type="entry name" value="MULTIFUNCTIONAL TRYPTOPHAN BIOSYNTHESIS PROTEIN-RELATED"/>
    <property type="match status" value="1"/>
</dbReference>
<evidence type="ECO:0000256" key="1">
    <source>
        <dbReference type="ARBA" id="ARBA00022962"/>
    </source>
</evidence>
<dbReference type="KEGG" id="rte:GSU10_00100"/>
<dbReference type="InterPro" id="IPR017926">
    <property type="entry name" value="GATASE"/>
</dbReference>
<name>A0AAE6RMD1_9MICO</name>
<protein>
    <submittedName>
        <fullName evidence="3">Aminodeoxychorismate/anthranilate synthase component II</fullName>
        <ecNumber evidence="3">2.6.1.85</ecNumber>
    </submittedName>
</protein>
<dbReference type="PROSITE" id="PS51273">
    <property type="entry name" value="GATASE_TYPE_1"/>
    <property type="match status" value="1"/>
</dbReference>
<dbReference type="InterPro" id="IPR050472">
    <property type="entry name" value="Anth_synth/Amidotransfase"/>
</dbReference>